<organism evidence="1">
    <name type="scientific">Dichomitus squalens</name>
    <dbReference type="NCBI Taxonomy" id="114155"/>
    <lineage>
        <taxon>Eukaryota</taxon>
        <taxon>Fungi</taxon>
        <taxon>Dikarya</taxon>
        <taxon>Basidiomycota</taxon>
        <taxon>Agaricomycotina</taxon>
        <taxon>Agaricomycetes</taxon>
        <taxon>Polyporales</taxon>
        <taxon>Polyporaceae</taxon>
        <taxon>Dichomitus</taxon>
    </lineage>
</organism>
<sequence>MDNLRSSGDCFKHTPALSDWIHFVMDRIYHHRRLCMNYITYDMLHSQDVINPRSHPNIMVLSHKAEDADNSHPYGYAQMIQVFHVNTYHDNLCTGRTLPMHFDCLLVCWFRLDANTPYGFQAKRRPHVGFVPFNSGSTFSFLDPALIIHSLHICPLFRYGFTDRLLARSSAHDSQNFWEDEDHYNKDYSFYLVNM</sequence>
<accession>A0A4Q9MA95</accession>
<gene>
    <name evidence="1" type="ORF">BD311DRAFT_675671</name>
</gene>
<dbReference type="AlphaFoldDB" id="A0A4Q9MA95"/>
<protein>
    <submittedName>
        <fullName evidence="1">Uncharacterized protein</fullName>
    </submittedName>
</protein>
<reference evidence="1" key="1">
    <citation type="submission" date="2019-01" db="EMBL/GenBank/DDBJ databases">
        <title>Draft genome sequences of three monokaryotic isolates of the white-rot basidiomycete fungus Dichomitus squalens.</title>
        <authorList>
            <consortium name="DOE Joint Genome Institute"/>
            <person name="Lopez S.C."/>
            <person name="Andreopoulos B."/>
            <person name="Pangilinan J."/>
            <person name="Lipzen A."/>
            <person name="Riley R."/>
            <person name="Ahrendt S."/>
            <person name="Ng V."/>
            <person name="Barry K."/>
            <person name="Daum C."/>
            <person name="Grigoriev I.V."/>
            <person name="Hilden K.S."/>
            <person name="Makela M.R."/>
            <person name="de Vries R.P."/>
        </authorList>
    </citation>
    <scope>NUCLEOTIDE SEQUENCE [LARGE SCALE GENOMIC DNA]</scope>
    <source>
        <strain evidence="1">OM18370.1</strain>
    </source>
</reference>
<name>A0A4Q9MA95_9APHY</name>
<proteinExistence type="predicted"/>
<evidence type="ECO:0000313" key="1">
    <source>
        <dbReference type="EMBL" id="TBU22626.1"/>
    </source>
</evidence>
<dbReference type="OrthoDB" id="3267098at2759"/>
<dbReference type="Proteomes" id="UP000292957">
    <property type="component" value="Unassembled WGS sequence"/>
</dbReference>
<dbReference type="EMBL" id="ML143534">
    <property type="protein sequence ID" value="TBU22626.1"/>
    <property type="molecule type" value="Genomic_DNA"/>
</dbReference>